<feature type="domain" description="C2H2-type" evidence="13">
    <location>
        <begin position="40"/>
        <end position="64"/>
    </location>
</feature>
<evidence type="ECO:0000256" key="4">
    <source>
        <dbReference type="ARBA" id="ARBA00022737"/>
    </source>
</evidence>
<dbReference type="SMART" id="SM00868">
    <property type="entry name" value="zf-AD"/>
    <property type="match status" value="3"/>
</dbReference>
<dbReference type="SUPFAM" id="SSF57667">
    <property type="entry name" value="beta-beta-alpha zinc fingers"/>
    <property type="match status" value="16"/>
</dbReference>
<feature type="domain" description="C2H2-type" evidence="13">
    <location>
        <begin position="718"/>
        <end position="755"/>
    </location>
</feature>
<keyword evidence="8" id="KW-0238">DNA-binding</keyword>
<name>A0A9P0TQK1_PIEBR</name>
<feature type="domain" description="C2H2-type" evidence="13">
    <location>
        <begin position="1610"/>
        <end position="1637"/>
    </location>
</feature>
<feature type="domain" description="C2H2-type" evidence="13">
    <location>
        <begin position="162"/>
        <end position="190"/>
    </location>
</feature>
<feature type="domain" description="C2H2-type" evidence="13">
    <location>
        <begin position="274"/>
        <end position="301"/>
    </location>
</feature>
<feature type="domain" description="C2H2-type" evidence="13">
    <location>
        <begin position="1404"/>
        <end position="1432"/>
    </location>
</feature>
<evidence type="ECO:0000256" key="2">
    <source>
        <dbReference type="ARBA" id="ARBA00006991"/>
    </source>
</evidence>
<evidence type="ECO:0000256" key="8">
    <source>
        <dbReference type="ARBA" id="ARBA00023125"/>
    </source>
</evidence>
<feature type="domain" description="C2H2-type" evidence="13">
    <location>
        <begin position="1228"/>
        <end position="1256"/>
    </location>
</feature>
<feature type="domain" description="C2H2-type" evidence="13">
    <location>
        <begin position="509"/>
        <end position="540"/>
    </location>
</feature>
<dbReference type="FunFam" id="3.30.160.60:FF:000100">
    <property type="entry name" value="Zinc finger 45-like"/>
    <property type="match status" value="1"/>
</dbReference>
<evidence type="ECO:0000313" key="14">
    <source>
        <dbReference type="EMBL" id="CAH4035913.1"/>
    </source>
</evidence>
<feature type="domain" description="C2H2-type" evidence="13">
    <location>
        <begin position="1434"/>
        <end position="1462"/>
    </location>
</feature>
<feature type="domain" description="C2H2-type" evidence="13">
    <location>
        <begin position="1105"/>
        <end position="1132"/>
    </location>
</feature>
<feature type="domain" description="C2H2-type" evidence="13">
    <location>
        <begin position="780"/>
        <end position="808"/>
    </location>
</feature>
<feature type="domain" description="C2H2-type" evidence="13">
    <location>
        <begin position="1636"/>
        <end position="1663"/>
    </location>
</feature>
<dbReference type="Pfam" id="PF13912">
    <property type="entry name" value="zf-C2H2_6"/>
    <property type="match status" value="3"/>
</dbReference>
<dbReference type="FunFam" id="3.30.160.60:FF:000065">
    <property type="entry name" value="B-cell CLL/lymphoma 6, member B"/>
    <property type="match status" value="1"/>
</dbReference>
<feature type="domain" description="C2H2-type" evidence="13">
    <location>
        <begin position="2092"/>
        <end position="2119"/>
    </location>
</feature>
<feature type="domain" description="C2H2-type" evidence="13">
    <location>
        <begin position="1016"/>
        <end position="1040"/>
    </location>
</feature>
<dbReference type="EMBL" id="CALOZG010000051">
    <property type="protein sequence ID" value="CAH4035913.1"/>
    <property type="molecule type" value="Genomic_DNA"/>
</dbReference>
<keyword evidence="15" id="KW-1185">Reference proteome</keyword>
<feature type="domain" description="C2H2-type" evidence="13">
    <location>
        <begin position="989"/>
        <end position="1011"/>
    </location>
</feature>
<feature type="domain" description="C2H2-type" evidence="13">
    <location>
        <begin position="1663"/>
        <end position="1691"/>
    </location>
</feature>
<dbReference type="Pfam" id="PF13894">
    <property type="entry name" value="zf-C2H2_4"/>
    <property type="match status" value="1"/>
</dbReference>
<evidence type="ECO:0000256" key="11">
    <source>
        <dbReference type="ARBA" id="ARBA00068876"/>
    </source>
</evidence>
<feature type="domain" description="C2H2-type" evidence="13">
    <location>
        <begin position="1075"/>
        <end position="1103"/>
    </location>
</feature>
<dbReference type="PANTHER" id="PTHR24379:SF127">
    <property type="entry name" value="BLOODY FINGERS-RELATED"/>
    <property type="match status" value="1"/>
</dbReference>
<feature type="domain" description="C2H2-type" evidence="13">
    <location>
        <begin position="483"/>
        <end position="505"/>
    </location>
</feature>
<proteinExistence type="inferred from homology"/>
<feature type="domain" description="C2H2-type" evidence="13">
    <location>
        <begin position="2004"/>
        <end position="2032"/>
    </location>
</feature>
<evidence type="ECO:0000256" key="1">
    <source>
        <dbReference type="ARBA" id="ARBA00004123"/>
    </source>
</evidence>
<dbReference type="Pfam" id="PF00096">
    <property type="entry name" value="zf-C2H2"/>
    <property type="match status" value="8"/>
</dbReference>
<feature type="domain" description="C2H2-type" evidence="13">
    <location>
        <begin position="1520"/>
        <end position="1547"/>
    </location>
</feature>
<feature type="domain" description="C2H2-type" evidence="13">
    <location>
        <begin position="136"/>
        <end position="163"/>
    </location>
</feature>
<feature type="domain" description="C2H2-type" evidence="13">
    <location>
        <begin position="1322"/>
        <end position="1344"/>
    </location>
</feature>
<feature type="domain" description="C2H2-type" evidence="13">
    <location>
        <begin position="871"/>
        <end position="901"/>
    </location>
</feature>
<comment type="similarity">
    <text evidence="2">Belongs to the krueppel C2H2-type zinc-finger protein family.</text>
</comment>
<feature type="domain" description="C2H2-type" evidence="13">
    <location>
        <begin position="1045"/>
        <end position="1073"/>
    </location>
</feature>
<feature type="domain" description="C2H2-type" evidence="13">
    <location>
        <begin position="2063"/>
        <end position="2091"/>
    </location>
</feature>
<dbReference type="GO" id="GO:0003677">
    <property type="term" value="F:DNA binding"/>
    <property type="evidence" value="ECO:0007669"/>
    <property type="project" value="UniProtKB-KW"/>
</dbReference>
<organism evidence="14 15">
    <name type="scientific">Pieris brassicae</name>
    <name type="common">White butterfly</name>
    <name type="synonym">Large white butterfly</name>
    <dbReference type="NCBI Taxonomy" id="7116"/>
    <lineage>
        <taxon>Eukaryota</taxon>
        <taxon>Metazoa</taxon>
        <taxon>Ecdysozoa</taxon>
        <taxon>Arthropoda</taxon>
        <taxon>Hexapoda</taxon>
        <taxon>Insecta</taxon>
        <taxon>Pterygota</taxon>
        <taxon>Neoptera</taxon>
        <taxon>Endopterygota</taxon>
        <taxon>Lepidoptera</taxon>
        <taxon>Glossata</taxon>
        <taxon>Ditrysia</taxon>
        <taxon>Papilionoidea</taxon>
        <taxon>Pieridae</taxon>
        <taxon>Pierinae</taxon>
        <taxon>Pieris</taxon>
    </lineage>
</organism>
<feature type="domain" description="C2H2-type" evidence="13">
    <location>
        <begin position="691"/>
        <end position="719"/>
    </location>
</feature>
<accession>A0A9P0TQK1</accession>
<dbReference type="Proteomes" id="UP001152562">
    <property type="component" value="Unassembled WGS sequence"/>
</dbReference>
<dbReference type="FunFam" id="3.30.160.60:FF:000145">
    <property type="entry name" value="Zinc finger protein 574"/>
    <property type="match status" value="1"/>
</dbReference>
<comment type="caution">
    <text evidence="14">The sequence shown here is derived from an EMBL/GenBank/DDBJ whole genome shotgun (WGS) entry which is preliminary data.</text>
</comment>
<evidence type="ECO:0000256" key="9">
    <source>
        <dbReference type="ARBA" id="ARBA00023163"/>
    </source>
</evidence>
<keyword evidence="7" id="KW-0805">Transcription regulation</keyword>
<evidence type="ECO:0000256" key="5">
    <source>
        <dbReference type="ARBA" id="ARBA00022771"/>
    </source>
</evidence>
<dbReference type="FunFam" id="3.30.160.60:FF:000446">
    <property type="entry name" value="Zinc finger protein"/>
    <property type="match status" value="1"/>
</dbReference>
<feature type="domain" description="C2H2-type" evidence="13">
    <location>
        <begin position="1778"/>
        <end position="1805"/>
    </location>
</feature>
<feature type="domain" description="C2H2-type" evidence="13">
    <location>
        <begin position="1133"/>
        <end position="1155"/>
    </location>
</feature>
<feature type="domain" description="C2H2-type" evidence="13">
    <location>
        <begin position="302"/>
        <end position="329"/>
    </location>
</feature>
<keyword evidence="9" id="KW-0804">Transcription</keyword>
<feature type="domain" description="C2H2-type" evidence="13">
    <location>
        <begin position="1951"/>
        <end position="1973"/>
    </location>
</feature>
<dbReference type="InterPro" id="IPR013087">
    <property type="entry name" value="Znf_C2H2_type"/>
</dbReference>
<dbReference type="GO" id="GO:0005634">
    <property type="term" value="C:nucleus"/>
    <property type="evidence" value="ECO:0007669"/>
    <property type="project" value="UniProtKB-SubCell"/>
</dbReference>
<keyword evidence="4" id="KW-0677">Repeat</keyword>
<dbReference type="Gene3D" id="3.30.160.60">
    <property type="entry name" value="Classic Zinc Finger"/>
    <property type="match status" value="23"/>
</dbReference>
<feature type="domain" description="C2H2-type" evidence="13">
    <location>
        <begin position="1750"/>
        <end position="1777"/>
    </location>
</feature>
<reference evidence="14" key="1">
    <citation type="submission" date="2022-05" db="EMBL/GenBank/DDBJ databases">
        <authorList>
            <person name="Okamura Y."/>
        </authorList>
    </citation>
    <scope>NUCLEOTIDE SEQUENCE</scope>
</reference>
<evidence type="ECO:0000256" key="10">
    <source>
        <dbReference type="ARBA" id="ARBA00023242"/>
    </source>
</evidence>
<comment type="subcellular location">
    <subcellularLocation>
        <location evidence="1">Nucleus</location>
    </subcellularLocation>
</comment>
<dbReference type="SMART" id="SM00355">
    <property type="entry name" value="ZnF_C2H2"/>
    <property type="match status" value="55"/>
</dbReference>
<keyword evidence="3" id="KW-0479">Metal-binding</keyword>
<evidence type="ECO:0000256" key="12">
    <source>
        <dbReference type="PROSITE-ProRule" id="PRU00042"/>
    </source>
</evidence>
<feature type="domain" description="C2H2-type" evidence="13">
    <location>
        <begin position="1692"/>
        <end position="1720"/>
    </location>
</feature>
<keyword evidence="10" id="KW-0539">Nucleus</keyword>
<protein>
    <recommendedName>
        <fullName evidence="11">Zinc finger protein 865</fullName>
    </recommendedName>
</protein>
<evidence type="ECO:0000256" key="7">
    <source>
        <dbReference type="ARBA" id="ARBA00023015"/>
    </source>
</evidence>
<feature type="domain" description="C2H2-type" evidence="13">
    <location>
        <begin position="1977"/>
        <end position="1999"/>
    </location>
</feature>
<keyword evidence="6" id="KW-0862">Zinc</keyword>
<feature type="domain" description="C2H2-type" evidence="13">
    <location>
        <begin position="1721"/>
        <end position="1749"/>
    </location>
</feature>
<feature type="domain" description="C2H2-type" evidence="13">
    <location>
        <begin position="2120"/>
        <end position="2147"/>
    </location>
</feature>
<dbReference type="PANTHER" id="PTHR24379">
    <property type="entry name" value="KRAB AND ZINC FINGER DOMAIN-CONTAINING"/>
    <property type="match status" value="1"/>
</dbReference>
<feature type="domain" description="C2H2-type" evidence="13">
    <location>
        <begin position="2148"/>
        <end position="2170"/>
    </location>
</feature>
<feature type="domain" description="C2H2-type" evidence="13">
    <location>
        <begin position="91"/>
        <end position="114"/>
    </location>
</feature>
<keyword evidence="5 12" id="KW-0863">Zinc-finger</keyword>
<dbReference type="PROSITE" id="PS00028">
    <property type="entry name" value="ZINC_FINGER_C2H2_1"/>
    <property type="match status" value="42"/>
</dbReference>
<evidence type="ECO:0000259" key="13">
    <source>
        <dbReference type="PROSITE" id="PS50157"/>
    </source>
</evidence>
<dbReference type="GO" id="GO:0008270">
    <property type="term" value="F:zinc ion binding"/>
    <property type="evidence" value="ECO:0007669"/>
    <property type="project" value="UniProtKB-KW"/>
</dbReference>
<feature type="domain" description="C2H2-type" evidence="13">
    <location>
        <begin position="216"/>
        <end position="244"/>
    </location>
</feature>
<evidence type="ECO:0000313" key="15">
    <source>
        <dbReference type="Proteomes" id="UP001152562"/>
    </source>
</evidence>
<evidence type="ECO:0000256" key="3">
    <source>
        <dbReference type="ARBA" id="ARBA00022723"/>
    </source>
</evidence>
<feature type="domain" description="C2H2-type" evidence="13">
    <location>
        <begin position="2033"/>
        <end position="2061"/>
    </location>
</feature>
<dbReference type="InterPro" id="IPR036236">
    <property type="entry name" value="Znf_C2H2_sf"/>
</dbReference>
<gene>
    <name evidence="14" type="ORF">PIBRA_LOCUS11852</name>
</gene>
<dbReference type="PROSITE" id="PS50157">
    <property type="entry name" value="ZINC_FINGER_C2H2_2"/>
    <property type="match status" value="40"/>
</dbReference>
<sequence length="2179" mass="256379">MIRFFFLLGPRNFAKSESLEYAKELLQFSTAYPFRLQGSYLCCIYCAKVFKLPSELREHIDDCHKTIDVVNTLSNKCSGKDIFYKVDCTDLKCRLCGTRFNKVDDVARHLKYDHDRRIDLNSGNRIQVYKLADGEYNCAICSKNLHSFISLWRHTAAHYNKYTCDTCGNRYLAFGSLKFHIRSVHSKPNCSKCHAEFETNEMLLEHNKNTKACWHFTCVTCGERFRSFKEKQTHAEKVHKKEKLMYTCAKCDITYKNHRQFYHHSIVMHSNDFFTCSFCSMKFGSKHTMRQHMATHTGEKKFECDFCHKSFTRKSNLVPHILLHSGEHYSCAICSKKFSLKRRLRRVKDIERKKPKRLFERSVNQNPQRRNAVLILRHSTAIPFKTRFNRIICSYCHDELDSMENLRIHISDTHNNADHNSAFYKVVDDLKIDISRFKCNACLENFDDVERFMSHISNDHGKVVNFDVPFGVLPFKQNDAGLWVCFECDKLFRDFPQINCHIRSHLKIYTCDKCSATFLSEHGLRQHERNLKCYTSSYKPRFGKAIKQRINTEIILKCSTALPFRIWGQNFNCMFCRVQAGNPNGLRAHMSSRHANFEIDLVFNRRLNNEFLKVDITNLQCKLCFMSIDNLDELLAHLKNDHKQPINFDAQPGVLPFKLNDGSSWRCVICKMQFADFNSLKKHTSEHYQNFVCDTCGEGFVTDGALRAHKRIPHDNKYNCSRCVATFSTLEERHVHMKSQHTNMPYMCMHCKDKPRFATWELRKRHFMEIHNFKPGADAYECTTCHMTFKTRSQKYHHNVKSHRSKKDIDYGFPCGRGQFEIEAITIEKVSKKAKYQRSKSAEARLSMKKNATTILECWRIIPFRWKKNHFKCAFCENMFTCCTELREHVKICSTHHSVKDIYSKFKEMSLINVDVTNAVCRLCACPFYSVPQMRQHVIEHGLEFDGSHPDGVLPFSLDSNLWCCLVCREKFNNFLKLYEHMNTHYQHYICATCGKGYMTAPRLRKHSEVHLKGSYPCDKCGRMFTMRAARDYHKANVHAKGPRYECPHCDMRFSGYYDRMNHLNQAHRAKEVAYECSHCDKTFKTSGQRSVHVRREHFPQQRNYNCDYCEWHFKTNYELKRHMVKHSGEKKFACEVCGKCFQRIRGLKTHLKVHNELCCSSIADNRAKGRKLKESVSARQMLRRRRANNELPEESERRIAKTMMQRNALVLLECSTAWAFRWFRCAYYCSYCDNKFLEPNDLRVHIRSNHLHQQPTKKLFAKLTENNMLKVEVSDLKCRLCGLNFNTIDGFKEHLVLVHQKKLYPNYSDGVLPFKLGSNDFKCPKCQVGFASFSKMNEHMNIHFRNYICDACGKGFVSKSRFRAHVQSHEVGSFPCGVCDEVLETRTARMCHRVKVHLKGVKYACPRCPEVFAKYNARLKHLVDKHGQQKVYYPCANCEKIFETSCNRSAHYRVSHKMGKKCSDLNHSRNDKCADRPDNKPPTKLLWKQKRKFNDQRDNAAIILECCNACPFRWRRGCYTCAFCPKNFADFESVKEHSLEHPNKVDALKFARTFDYVKVEVTNLQCNICREAIPDLDNLKEHLVVVHEKPVVKDLDLGVTPFLLMNKELSCTHCGERFLQFTKLNTHMNQHYPNNICCHCGKAFSAAHRLKAHQIIHETDNNKCTRCDKVFETRVQFNRHVYLTHTSEFRYRCPYCNEVFKTYSERLKHLKNSHGKKVEYPCNFCPRVFSMYNQRTRHIQQVHIKHRPFLCEQCPYKFGTAAQLRNHMVKHEGERKFQCEVCKKMYARMKTLKEHMRIHNNDKRGKAELKEDERTDYTAITSNDDIINKRLEGNARRAMFRMNIKNILTSCTAYPFKYRKGAYLCFFCKSSFLEPQLLREHSQRLHSDIAFKPRKYDPLKMDFSVTVCRLCGVNINDYSELKIHLRIHGKSIDCTYGESILPYKLSKDEYCCQVCGKRYEMFLSLHKHMNDHYEHYICETCGKGFATIQRMLNHSRTHEKGTFPCKHCGELLQSYAGLYAHIAKVHKSNKRYKCPICDEKFSSYKYRMKHLNTIHNEKTALFPCPSCPKVFDLCSRRTAHIRSQHLQERNHTCNTCGMKFFSNYELQEHSIKHGGARIYQCDVCKKSYARLKTLREHMRIHNNDRRFVCPICGQSFIQKCSLKQHVRVHHPMQIKDGF</sequence>
<dbReference type="FunFam" id="3.30.160.60:FF:001156">
    <property type="entry name" value="Zinc finger protein 407"/>
    <property type="match status" value="1"/>
</dbReference>
<feature type="domain" description="C2H2-type" evidence="13">
    <location>
        <begin position="1348"/>
        <end position="1370"/>
    </location>
</feature>
<dbReference type="InterPro" id="IPR012934">
    <property type="entry name" value="Znf_AD"/>
</dbReference>
<evidence type="ECO:0000256" key="6">
    <source>
        <dbReference type="ARBA" id="ARBA00022833"/>
    </source>
</evidence>